<comment type="caution">
    <text evidence="1">The sequence shown here is derived from an EMBL/GenBank/DDBJ whole genome shotgun (WGS) entry which is preliminary data.</text>
</comment>
<protein>
    <submittedName>
        <fullName evidence="1">Uncharacterized protein</fullName>
    </submittedName>
</protein>
<dbReference type="OrthoDB" id="6637201at2"/>
<organism evidence="1 2">
    <name type="scientific">Acinetobacter seifertii</name>
    <dbReference type="NCBI Taxonomy" id="1530123"/>
    <lineage>
        <taxon>Bacteria</taxon>
        <taxon>Pseudomonadati</taxon>
        <taxon>Pseudomonadota</taxon>
        <taxon>Gammaproteobacteria</taxon>
        <taxon>Moraxellales</taxon>
        <taxon>Moraxellaceae</taxon>
        <taxon>Acinetobacter</taxon>
        <taxon>Acinetobacter calcoaceticus/baumannii complex</taxon>
    </lineage>
</organism>
<proteinExistence type="predicted"/>
<dbReference type="EMBL" id="APOO01000011">
    <property type="protein sequence ID" value="ENU44335.1"/>
    <property type="molecule type" value="Genomic_DNA"/>
</dbReference>
<evidence type="ECO:0000313" key="1">
    <source>
        <dbReference type="EMBL" id="ENU44335.1"/>
    </source>
</evidence>
<reference evidence="1 2" key="2">
    <citation type="journal article" date="2015" name="Int. J. Syst. Evol. Microbiol.">
        <title>Acinetobacter seifertii sp. nov., a member of the Acinetobacter calcoaceticus-Acinetobacter baumannii complex isolated from human clinical specimens.</title>
        <authorList>
            <person name="Nemec A."/>
            <person name="Krizova L."/>
            <person name="Maixnerova M."/>
            <person name="Sedo O."/>
            <person name="Brisse S."/>
            <person name="Higgins P.G."/>
        </authorList>
    </citation>
    <scope>NUCLEOTIDE SEQUENCE [LARGE SCALE GENOMIC DNA]</scope>
    <source>
        <strain evidence="1 2">NIPH 973</strain>
    </source>
</reference>
<dbReference type="AlphaFoldDB" id="N8R0C7"/>
<reference evidence="2" key="1">
    <citation type="submission" date="2013-02" db="EMBL/GenBank/DDBJ databases">
        <title>The Genome Sequence of Acinetobacter sp. NIPH 973.</title>
        <authorList>
            <consortium name="The Broad Institute Genome Sequencing Platform"/>
            <consortium name="The Broad Institute Genome Sequencing Center for Infectious Disease"/>
            <person name="Cerqueira G."/>
            <person name="Feldgarden M."/>
            <person name="Courvalin P."/>
            <person name="Perichon B."/>
            <person name="Grillot-Courvalin C."/>
            <person name="Clermont D."/>
            <person name="Rocha E."/>
            <person name="Yoon E.-J."/>
            <person name="Nemec A."/>
            <person name="Walker B."/>
            <person name="Young S.K."/>
            <person name="Zeng Q."/>
            <person name="Gargeya S."/>
            <person name="Fitzgerald M."/>
            <person name="Haas B."/>
            <person name="Abouelleil A."/>
            <person name="Alvarado L."/>
            <person name="Arachchi H.M."/>
            <person name="Berlin A.M."/>
            <person name="Chapman S.B."/>
            <person name="Dewar J."/>
            <person name="Goldberg J."/>
            <person name="Griggs A."/>
            <person name="Gujja S."/>
            <person name="Hansen M."/>
            <person name="Howarth C."/>
            <person name="Imamovic A."/>
            <person name="Larimer J."/>
            <person name="McCowan C."/>
            <person name="Murphy C."/>
            <person name="Neiman D."/>
            <person name="Pearson M."/>
            <person name="Priest M."/>
            <person name="Roberts A."/>
            <person name="Saif S."/>
            <person name="Shea T."/>
            <person name="Sisk P."/>
            <person name="Sykes S."/>
            <person name="Wortman J."/>
            <person name="Nusbaum C."/>
            <person name="Birren B."/>
        </authorList>
    </citation>
    <scope>NUCLEOTIDE SEQUENCE [LARGE SCALE GENOMIC DNA]</scope>
    <source>
        <strain evidence="2">NIPH 973</strain>
    </source>
</reference>
<dbReference type="RefSeq" id="WP_004706646.1">
    <property type="nucleotide sequence ID" value="NZ_KB851208.1"/>
</dbReference>
<name>N8R0C7_9GAMM</name>
<accession>N8R0C7</accession>
<dbReference type="PATRIC" id="fig|520709.3.peg.976"/>
<dbReference type="HOGENOM" id="CLU_830618_0_0_6"/>
<evidence type="ECO:0000313" key="2">
    <source>
        <dbReference type="Proteomes" id="UP000013065"/>
    </source>
</evidence>
<sequence length="322" mass="37509">MGVRATINSYDEIFSLDNFIENKEITLENFENIVVDYEIKDTELKCCLTDEKGKCGQIHQKGYLVLLKDGTYSLMGGTCGRTKFNADSTISKNIAYFENERKRQEKLGRLYDFINNKEKYENIINSLKEIVGEITAFYREIQILGFNLKILNDRYKSSDRAVLIKTYKYDEKGNSRYQATERIGYLQELNLFDEKDTGSYGLDVHRLIIGLKKACELDDQIKQKPKARVDKQVNDLVRDLSHFESLQDELLMRKSSIERFKNSDLSLLCYLTNSYHIREDAAKYFLRSKGRDISKTESYLANKDSSYLDQYSCDELSVKSKH</sequence>
<dbReference type="Proteomes" id="UP000013065">
    <property type="component" value="Unassembled WGS sequence"/>
</dbReference>
<gene>
    <name evidence="1" type="ORF">F985_00998</name>
</gene>